<dbReference type="SMART" id="SM00355">
    <property type="entry name" value="ZnF_C2H2"/>
    <property type="match status" value="2"/>
</dbReference>
<dbReference type="InterPro" id="IPR013087">
    <property type="entry name" value="Znf_C2H2_type"/>
</dbReference>
<feature type="region of interest" description="Disordered" evidence="2">
    <location>
        <begin position="133"/>
        <end position="159"/>
    </location>
</feature>
<evidence type="ECO:0000313" key="5">
    <source>
        <dbReference type="RefSeq" id="XP_013884504.1"/>
    </source>
</evidence>
<dbReference type="Pfam" id="PF00096">
    <property type="entry name" value="zf-C2H2"/>
    <property type="match status" value="1"/>
</dbReference>
<reference evidence="5" key="1">
    <citation type="submission" date="2025-08" db="UniProtKB">
        <authorList>
            <consortium name="RefSeq"/>
        </authorList>
    </citation>
    <scope>IDENTIFICATION</scope>
</reference>
<evidence type="ECO:0000256" key="2">
    <source>
        <dbReference type="SAM" id="MobiDB-lite"/>
    </source>
</evidence>
<dbReference type="InterPro" id="IPR036236">
    <property type="entry name" value="Znf_C2H2_sf"/>
</dbReference>
<dbReference type="SUPFAM" id="SSF57667">
    <property type="entry name" value="beta-beta-alpha zinc fingers"/>
    <property type="match status" value="1"/>
</dbReference>
<keyword evidence="4" id="KW-1185">Reference proteome</keyword>
<dbReference type="OrthoDB" id="10070972at2759"/>
<organism evidence="4 5">
    <name type="scientific">Austrofundulus limnaeus</name>
    <name type="common">Annual killifish</name>
    <dbReference type="NCBI Taxonomy" id="52670"/>
    <lineage>
        <taxon>Eukaryota</taxon>
        <taxon>Metazoa</taxon>
        <taxon>Chordata</taxon>
        <taxon>Craniata</taxon>
        <taxon>Vertebrata</taxon>
        <taxon>Euteleostomi</taxon>
        <taxon>Actinopterygii</taxon>
        <taxon>Neopterygii</taxon>
        <taxon>Teleostei</taxon>
        <taxon>Neoteleostei</taxon>
        <taxon>Acanthomorphata</taxon>
        <taxon>Ovalentaria</taxon>
        <taxon>Atherinomorphae</taxon>
        <taxon>Cyprinodontiformes</taxon>
        <taxon>Rivulidae</taxon>
        <taxon>Austrofundulus</taxon>
    </lineage>
</organism>
<feature type="domain" description="C2H2-type" evidence="3">
    <location>
        <begin position="343"/>
        <end position="371"/>
    </location>
</feature>
<feature type="region of interest" description="Disordered" evidence="2">
    <location>
        <begin position="450"/>
        <end position="489"/>
    </location>
</feature>
<dbReference type="GO" id="GO:0005634">
    <property type="term" value="C:nucleus"/>
    <property type="evidence" value="ECO:0007669"/>
    <property type="project" value="TreeGrafter"/>
</dbReference>
<dbReference type="AlphaFoldDB" id="A0A2I4CX07"/>
<dbReference type="GeneID" id="106532880"/>
<dbReference type="Proteomes" id="UP000192220">
    <property type="component" value="Unplaced"/>
</dbReference>
<dbReference type="Gene3D" id="3.30.160.60">
    <property type="entry name" value="Classic Zinc Finger"/>
    <property type="match status" value="1"/>
</dbReference>
<keyword evidence="1" id="KW-0862">Zinc</keyword>
<dbReference type="PROSITE" id="PS50157">
    <property type="entry name" value="ZINC_FINGER_C2H2_2"/>
    <property type="match status" value="1"/>
</dbReference>
<gene>
    <name evidence="5" type="primary">LOC106532880</name>
</gene>
<feature type="region of interest" description="Disordered" evidence="2">
    <location>
        <begin position="525"/>
        <end position="551"/>
    </location>
</feature>
<dbReference type="PANTHER" id="PTHR15021:SF0">
    <property type="entry name" value="DISCO-RELATED, ISOFORM A-RELATED"/>
    <property type="match status" value="1"/>
</dbReference>
<dbReference type="PROSITE" id="PS00028">
    <property type="entry name" value="ZINC_FINGER_C2H2_1"/>
    <property type="match status" value="1"/>
</dbReference>
<dbReference type="RefSeq" id="XP_013884504.1">
    <property type="nucleotide sequence ID" value="XM_014029050.1"/>
</dbReference>
<dbReference type="GO" id="GO:0008270">
    <property type="term" value="F:zinc ion binding"/>
    <property type="evidence" value="ECO:0007669"/>
    <property type="project" value="UniProtKB-KW"/>
</dbReference>
<proteinExistence type="predicted"/>
<feature type="compositionally biased region" description="Polar residues" evidence="2">
    <location>
        <begin position="465"/>
        <end position="489"/>
    </location>
</feature>
<evidence type="ECO:0000259" key="3">
    <source>
        <dbReference type="PROSITE" id="PS50157"/>
    </source>
</evidence>
<dbReference type="InterPro" id="IPR040436">
    <property type="entry name" value="Disconnected-like"/>
</dbReference>
<evidence type="ECO:0000313" key="4">
    <source>
        <dbReference type="Proteomes" id="UP000192220"/>
    </source>
</evidence>
<keyword evidence="1" id="KW-0863">Zinc-finger</keyword>
<feature type="region of interest" description="Disordered" evidence="2">
    <location>
        <begin position="388"/>
        <end position="409"/>
    </location>
</feature>
<sequence length="551" mass="60854">MLNSLGWSLGDYIRGYMLQYPSGQVLDCWSMVTPEEEPLVLKQFLRFGETRPIVQLMMLRCVEGHLQTSGPDSDKKKKNGGPGQVVKQRTVHLSENVSGGQSVLLPFHFPHSDRCLLPSTEELVSSSKLTQILKTSHGTEPAERHEHHGGRTGTHGDFTWKQAEPEPAVSVKPDPDKSSPLLTLWNQSSGLHTELRGDWARQKKTVSSKPSSFLCPPVSNPSSLLCPPVSNPSSLLCPPVSNPSSLLCPPVSNPSSLLCPPVSKSSSFHLQTSQKCQRSPPSMQPLPSFSSSFHGSLHTSSFAPPMHPHPSSSSSSSSSLHPLPSSLCSFPSLSLGGCRKGRVSCGVCGKSFYDKGTLKIHYNAVHLKIKHRCTIVGCSMVFSSLRSRNRHSANPNPRLHTGACRDPHLYRATPENSQRMEDGPDHRHKHGQTCRERDSVFWQRSIDTTPPLNRRLNLQHGRRSISPQEAGSPPQTVNQNQFIDPNPSQNQIPLLLLPAGTASSVSSSSCRTCLVTNQQWRLVDPFPKKKPRKSSMPMKIKREREYSEQKM</sequence>
<keyword evidence="1" id="KW-0479">Metal-binding</keyword>
<evidence type="ECO:0000256" key="1">
    <source>
        <dbReference type="PROSITE-ProRule" id="PRU00042"/>
    </source>
</evidence>
<name>A0A2I4CX07_AUSLI</name>
<dbReference type="PANTHER" id="PTHR15021">
    <property type="entry name" value="DISCONNECTED-RELATED"/>
    <property type="match status" value="1"/>
</dbReference>
<dbReference type="InParanoid" id="A0A2I4CX07"/>
<accession>A0A2I4CX07</accession>
<protein>
    <submittedName>
        <fullName evidence="5">Zinc finger protein basonuclin-2</fullName>
    </submittedName>
</protein>
<dbReference type="KEGG" id="alim:106532880"/>
<feature type="compositionally biased region" description="Basic and acidic residues" evidence="2">
    <location>
        <begin position="540"/>
        <end position="551"/>
    </location>
</feature>
<dbReference type="GO" id="GO:0006355">
    <property type="term" value="P:regulation of DNA-templated transcription"/>
    <property type="evidence" value="ECO:0007669"/>
    <property type="project" value="TreeGrafter"/>
</dbReference>
<feature type="region of interest" description="Disordered" evidence="2">
    <location>
        <begin position="415"/>
        <end position="434"/>
    </location>
</feature>